<keyword evidence="1" id="KW-0472">Membrane</keyword>
<reference evidence="3 4" key="1">
    <citation type="journal article" date="2011" name="Stand. Genomic Sci.">
        <title>Complete genome sequence of Syntrophobotulus glycolicus type strain (FlGlyR).</title>
        <authorList>
            <person name="Han C."/>
            <person name="Mwirichia R."/>
            <person name="Chertkov O."/>
            <person name="Held B."/>
            <person name="Lapidus A."/>
            <person name="Nolan M."/>
            <person name="Lucas S."/>
            <person name="Hammon N."/>
            <person name="Deshpande S."/>
            <person name="Cheng J.F."/>
            <person name="Tapia R."/>
            <person name="Goodwin L."/>
            <person name="Pitluck S."/>
            <person name="Huntemann M."/>
            <person name="Liolios K."/>
            <person name="Ivanova N."/>
            <person name="Pagani I."/>
            <person name="Mavromatis K."/>
            <person name="Ovchinikova G."/>
            <person name="Pati A."/>
            <person name="Chen A."/>
            <person name="Palaniappan K."/>
            <person name="Land M."/>
            <person name="Hauser L."/>
            <person name="Brambilla E.M."/>
            <person name="Rohde M."/>
            <person name="Spring S."/>
            <person name="Sikorski J."/>
            <person name="Goker M."/>
            <person name="Woyke T."/>
            <person name="Bristow J."/>
            <person name="Eisen J.A."/>
            <person name="Markowitz V."/>
            <person name="Hugenholtz P."/>
            <person name="Kyrpides N.C."/>
            <person name="Klenk H.P."/>
            <person name="Detter J.C."/>
        </authorList>
    </citation>
    <scope>NUCLEOTIDE SEQUENCE [LARGE SCALE GENOMIC DNA]</scope>
    <source>
        <strain evidence="4">DSM 8271 / FlGlyR</strain>
    </source>
</reference>
<protein>
    <recommendedName>
        <fullName evidence="2">DUF4474 domain-containing protein</fullName>
    </recommendedName>
</protein>
<organism evidence="3 4">
    <name type="scientific">Syntrophobotulus glycolicus (strain DSM 8271 / FlGlyR)</name>
    <dbReference type="NCBI Taxonomy" id="645991"/>
    <lineage>
        <taxon>Bacteria</taxon>
        <taxon>Bacillati</taxon>
        <taxon>Bacillota</taxon>
        <taxon>Clostridia</taxon>
        <taxon>Eubacteriales</taxon>
        <taxon>Desulfitobacteriaceae</taxon>
        <taxon>Syntrophobotulus</taxon>
    </lineage>
</organism>
<evidence type="ECO:0000313" key="4">
    <source>
        <dbReference type="Proteomes" id="UP000007488"/>
    </source>
</evidence>
<keyword evidence="4" id="KW-1185">Reference proteome</keyword>
<proteinExistence type="predicted"/>
<dbReference type="KEGG" id="sgy:Sgly_1568"/>
<dbReference type="Pfam" id="PF14751">
    <property type="entry name" value="DUF4474"/>
    <property type="match status" value="1"/>
</dbReference>
<dbReference type="HOGENOM" id="CLU_046246_0_0_9"/>
<gene>
    <name evidence="3" type="ordered locus">Sgly_1568</name>
</gene>
<sequence length="376" mass="43324">MSIKVKEYRVRDIISKHQVTPGSNEQSKVLPQVMNNDELTKAVEIAGYSYDTTQDIFYSAMDAWQRKFGYCHLYDEAAAVMGMIVDCEPVYFQYGGKKWLIEFWKGQYDLVTGCEVGVYIEAFNLKIPGVFNGTFYDCAGDDDLLQISYCCKKKGRILFTREGKHWWLTGFKLGEFSEPSELMMDISITLKDKIMCKAFVAGLKKTGYSDKEFFVNGNTVRLIFHRPRTPQPITRTRSTDRLIQTKNEYLCNLYQEITGAYDDMQDKMKAIEEKAPEIYDLIMNMGKGEKFYTQHRTIVHLNKAKQLYESHETVLGVMIVIGVFGTGLFISAQLLSKISEDSKKIREGHPCPELKDTHERKKIKGRVRASCYESRE</sequence>
<accession>F0SXN5</accession>
<feature type="domain" description="DUF4474" evidence="2">
    <location>
        <begin position="39"/>
        <end position="279"/>
    </location>
</feature>
<feature type="transmembrane region" description="Helical" evidence="1">
    <location>
        <begin position="314"/>
        <end position="336"/>
    </location>
</feature>
<dbReference type="RefSeq" id="WP_013624738.1">
    <property type="nucleotide sequence ID" value="NC_015172.1"/>
</dbReference>
<evidence type="ECO:0000313" key="3">
    <source>
        <dbReference type="EMBL" id="ADY55868.1"/>
    </source>
</evidence>
<evidence type="ECO:0000256" key="1">
    <source>
        <dbReference type="SAM" id="Phobius"/>
    </source>
</evidence>
<dbReference type="Proteomes" id="UP000007488">
    <property type="component" value="Chromosome"/>
</dbReference>
<evidence type="ECO:0000259" key="2">
    <source>
        <dbReference type="Pfam" id="PF14751"/>
    </source>
</evidence>
<name>F0SXN5_SYNGF</name>
<dbReference type="AlphaFoldDB" id="F0SXN5"/>
<keyword evidence="1" id="KW-0812">Transmembrane</keyword>
<keyword evidence="1" id="KW-1133">Transmembrane helix</keyword>
<dbReference type="STRING" id="645991.Sgly_1568"/>
<reference evidence="4" key="2">
    <citation type="submission" date="2011-02" db="EMBL/GenBank/DDBJ databases">
        <title>The complete genome of Syntrophobotulus glycolicus DSM 8271.</title>
        <authorList>
            <person name="Lucas S."/>
            <person name="Copeland A."/>
            <person name="Lapidus A."/>
            <person name="Bruce D."/>
            <person name="Goodwin L."/>
            <person name="Pitluck S."/>
            <person name="Kyrpides N."/>
            <person name="Mavromatis K."/>
            <person name="Pagani I."/>
            <person name="Ivanova N."/>
            <person name="Mikhailova N."/>
            <person name="Chertkov O."/>
            <person name="Held B."/>
            <person name="Detter J.C."/>
            <person name="Tapia R."/>
            <person name="Han C."/>
            <person name="Land M."/>
            <person name="Hauser L."/>
            <person name="Markowitz V."/>
            <person name="Cheng J.-F."/>
            <person name="Hugenholtz P."/>
            <person name="Woyke T."/>
            <person name="Wu D."/>
            <person name="Spring S."/>
            <person name="Schroeder M."/>
            <person name="Brambilla E."/>
            <person name="Klenk H.-P."/>
            <person name="Eisen J.A."/>
        </authorList>
    </citation>
    <scope>NUCLEOTIDE SEQUENCE [LARGE SCALE GENOMIC DNA]</scope>
    <source>
        <strain evidence="4">DSM 8271 / FlGlyR</strain>
    </source>
</reference>
<dbReference type="InterPro" id="IPR029322">
    <property type="entry name" value="DUF4474"/>
</dbReference>
<dbReference type="eggNOG" id="ENOG502Z7HR">
    <property type="taxonomic scope" value="Bacteria"/>
</dbReference>
<dbReference type="EMBL" id="CP002547">
    <property type="protein sequence ID" value="ADY55868.1"/>
    <property type="molecule type" value="Genomic_DNA"/>
</dbReference>